<keyword evidence="8" id="KW-0206">Cytoskeleton</keyword>
<evidence type="ECO:0000256" key="5">
    <source>
        <dbReference type="ARBA" id="ARBA00022889"/>
    </source>
</evidence>
<dbReference type="InterPro" id="IPR021622">
    <property type="entry name" value="Afadin/alpha-actinin-bd"/>
</dbReference>
<dbReference type="Gene3D" id="1.10.287.1490">
    <property type="match status" value="1"/>
</dbReference>
<dbReference type="AlphaFoldDB" id="A0A0R3TKS3"/>
<keyword evidence="4" id="KW-0963">Cytoplasm</keyword>
<reference evidence="11 12" key="2">
    <citation type="submission" date="2018-11" db="EMBL/GenBank/DDBJ databases">
        <authorList>
            <consortium name="Pathogen Informatics"/>
        </authorList>
    </citation>
    <scope>NUCLEOTIDE SEQUENCE [LARGE SCALE GENOMIC DNA]</scope>
</reference>
<evidence type="ECO:0000256" key="4">
    <source>
        <dbReference type="ARBA" id="ARBA00022490"/>
    </source>
</evidence>
<evidence type="ECO:0000256" key="10">
    <source>
        <dbReference type="SAM" id="MobiDB-lite"/>
    </source>
</evidence>
<evidence type="ECO:0000256" key="9">
    <source>
        <dbReference type="SAM" id="Coils"/>
    </source>
</evidence>
<feature type="compositionally biased region" description="Low complexity" evidence="10">
    <location>
        <begin position="256"/>
        <end position="267"/>
    </location>
</feature>
<dbReference type="OrthoDB" id="6287032at2759"/>
<evidence type="ECO:0000256" key="8">
    <source>
        <dbReference type="ARBA" id="ARBA00023212"/>
    </source>
</evidence>
<gene>
    <name evidence="11" type="ORF">HNAJ_LOCUS7792</name>
</gene>
<dbReference type="EMBL" id="UZAE01012128">
    <property type="protein sequence ID" value="VDO03652.1"/>
    <property type="molecule type" value="Genomic_DNA"/>
</dbReference>
<evidence type="ECO:0000256" key="7">
    <source>
        <dbReference type="ARBA" id="ARBA00023054"/>
    </source>
</evidence>
<dbReference type="GO" id="GO:0036064">
    <property type="term" value="C:ciliary basal body"/>
    <property type="evidence" value="ECO:0007669"/>
    <property type="project" value="TreeGrafter"/>
</dbReference>
<evidence type="ECO:0000256" key="2">
    <source>
        <dbReference type="ARBA" id="ARBA00004300"/>
    </source>
</evidence>
<dbReference type="GO" id="GO:0070161">
    <property type="term" value="C:anchoring junction"/>
    <property type="evidence" value="ECO:0007669"/>
    <property type="project" value="UniProtKB-SubCell"/>
</dbReference>
<dbReference type="GO" id="GO:0035735">
    <property type="term" value="P:intraciliary transport involved in cilium assembly"/>
    <property type="evidence" value="ECO:0007669"/>
    <property type="project" value="TreeGrafter"/>
</dbReference>
<feature type="coiled-coil region" evidence="9">
    <location>
        <begin position="127"/>
        <end position="161"/>
    </location>
</feature>
<feature type="region of interest" description="Disordered" evidence="10">
    <location>
        <begin position="237"/>
        <end position="342"/>
    </location>
</feature>
<dbReference type="InterPro" id="IPR052300">
    <property type="entry name" value="Adhesion_Centrosome_assoc"/>
</dbReference>
<evidence type="ECO:0000313" key="11">
    <source>
        <dbReference type="EMBL" id="VDO03652.1"/>
    </source>
</evidence>
<protein>
    <submittedName>
        <fullName evidence="13">RH2 domain-containing protein</fullName>
    </submittedName>
</protein>
<dbReference type="PANTHER" id="PTHR46507">
    <property type="entry name" value="AFADIN- AND ALPHA-ACTININ-BINDING PROTEIN"/>
    <property type="match status" value="1"/>
</dbReference>
<keyword evidence="7 9" id="KW-0175">Coiled coil</keyword>
<evidence type="ECO:0000256" key="6">
    <source>
        <dbReference type="ARBA" id="ARBA00022949"/>
    </source>
</evidence>
<keyword evidence="6" id="KW-0965">Cell junction</keyword>
<feature type="compositionally biased region" description="Polar residues" evidence="10">
    <location>
        <begin position="276"/>
        <end position="286"/>
    </location>
</feature>
<comment type="similarity">
    <text evidence="3">Belongs to the ADIP family.</text>
</comment>
<dbReference type="Pfam" id="PF11559">
    <property type="entry name" value="ADIP"/>
    <property type="match status" value="1"/>
</dbReference>
<keyword evidence="12" id="KW-1185">Reference proteome</keyword>
<comment type="subcellular location">
    <subcellularLocation>
        <location evidence="1">Cell junction</location>
    </subcellularLocation>
    <subcellularLocation>
        <location evidence="2">Cytoplasm</location>
        <location evidence="2">Cytoskeleton</location>
        <location evidence="2">Microtubule organizing center</location>
        <location evidence="2">Centrosome</location>
    </subcellularLocation>
</comment>
<evidence type="ECO:0000256" key="1">
    <source>
        <dbReference type="ARBA" id="ARBA00004282"/>
    </source>
</evidence>
<feature type="compositionally biased region" description="Basic and acidic residues" evidence="10">
    <location>
        <begin position="308"/>
        <end position="318"/>
    </location>
</feature>
<feature type="compositionally biased region" description="Basic and acidic residues" evidence="10">
    <location>
        <begin position="333"/>
        <end position="342"/>
    </location>
</feature>
<dbReference type="GO" id="GO:0034451">
    <property type="term" value="C:centriolar satellite"/>
    <property type="evidence" value="ECO:0007669"/>
    <property type="project" value="TreeGrafter"/>
</dbReference>
<name>A0A0R3TKS3_RODNA</name>
<dbReference type="WBParaSite" id="HNAJ_0000779601-mRNA-1">
    <property type="protein sequence ID" value="HNAJ_0000779601-mRNA-1"/>
    <property type="gene ID" value="HNAJ_0000779601"/>
</dbReference>
<feature type="compositionally biased region" description="Acidic residues" evidence="10">
    <location>
        <begin position="242"/>
        <end position="252"/>
    </location>
</feature>
<evidence type="ECO:0000313" key="13">
    <source>
        <dbReference type="WBParaSite" id="HNAJ_0000779601-mRNA-1"/>
    </source>
</evidence>
<proteinExistence type="inferred from homology"/>
<evidence type="ECO:0000313" key="12">
    <source>
        <dbReference type="Proteomes" id="UP000278807"/>
    </source>
</evidence>
<sequence length="342" mass="39166">MENSIQPKCCKHHRSFDICNLDNDSSISAKLDVQWNINLCTKLQALNEDLTILGLKPFFRKSDSFIPTIDLNALTSAFSKLFERHIQSLNSRGGFDEAISRIKAELEYSRTMHERCKEELHSVQCSLSQSKEREHRIEAEITDLSNQIRKLKDSIRRLESDFQIRNTQFQHEILKLQKENGTLRARFINHLKKPMASTRRPLIPSQPCTENTKSELDLARCTVDHLLARENELFHENRDNDGFQDLEPEETSLDGSSECATSSSSDESTYEGRFTHNLSMASSGSQMGPELEEKLEGCRLRSTQCDEELNKSNDKLSELDSLDMTGEMSSTQRETETDHSEV</sequence>
<organism evidence="13">
    <name type="scientific">Rodentolepis nana</name>
    <name type="common">Dwarf tapeworm</name>
    <name type="synonym">Hymenolepis nana</name>
    <dbReference type="NCBI Taxonomy" id="102285"/>
    <lineage>
        <taxon>Eukaryota</taxon>
        <taxon>Metazoa</taxon>
        <taxon>Spiralia</taxon>
        <taxon>Lophotrochozoa</taxon>
        <taxon>Platyhelminthes</taxon>
        <taxon>Cestoda</taxon>
        <taxon>Eucestoda</taxon>
        <taxon>Cyclophyllidea</taxon>
        <taxon>Hymenolepididae</taxon>
        <taxon>Rodentolepis</taxon>
    </lineage>
</organism>
<dbReference type="STRING" id="102285.A0A0R3TKS3"/>
<keyword evidence="5" id="KW-0130">Cell adhesion</keyword>
<evidence type="ECO:0000256" key="3">
    <source>
        <dbReference type="ARBA" id="ARBA00009291"/>
    </source>
</evidence>
<reference evidence="13" key="1">
    <citation type="submission" date="2017-02" db="UniProtKB">
        <authorList>
            <consortium name="WormBaseParasite"/>
        </authorList>
    </citation>
    <scope>IDENTIFICATION</scope>
</reference>
<dbReference type="GO" id="GO:0007155">
    <property type="term" value="P:cell adhesion"/>
    <property type="evidence" value="ECO:0007669"/>
    <property type="project" value="UniProtKB-KW"/>
</dbReference>
<accession>A0A0R3TKS3</accession>
<dbReference type="PANTHER" id="PTHR46507:SF4">
    <property type="entry name" value="SSX FAMILY MEMBER 2 INTERACTING PROTEIN"/>
    <property type="match status" value="1"/>
</dbReference>
<dbReference type="Proteomes" id="UP000278807">
    <property type="component" value="Unassembled WGS sequence"/>
</dbReference>